<dbReference type="Pfam" id="PF00903">
    <property type="entry name" value="Glyoxalase"/>
    <property type="match status" value="1"/>
</dbReference>
<sequence length="130" mass="14619">MKIDHIAIWTDDIETMRDFYLTYFDVTCGNKYVNPIKNFTSYFLSFGDGNARIELMTKPGIEETNGKRGFIKGLAHLSITIGSKKDVDSLTERLRTDGYTIAGEPRTSGDGYYESAVLDPEGNYIELLGE</sequence>
<dbReference type="InterPro" id="IPR051332">
    <property type="entry name" value="Fosfomycin_Res_Enzymes"/>
</dbReference>
<feature type="domain" description="VOC" evidence="1">
    <location>
        <begin position="2"/>
        <end position="130"/>
    </location>
</feature>
<dbReference type="GO" id="GO:0051213">
    <property type="term" value="F:dioxygenase activity"/>
    <property type="evidence" value="ECO:0007669"/>
    <property type="project" value="UniProtKB-KW"/>
</dbReference>
<dbReference type="Gene3D" id="3.10.180.10">
    <property type="entry name" value="2,3-Dihydroxybiphenyl 1,2-Dioxygenase, domain 1"/>
    <property type="match status" value="1"/>
</dbReference>
<dbReference type="InterPro" id="IPR037523">
    <property type="entry name" value="VOC_core"/>
</dbReference>
<keyword evidence="2" id="KW-0560">Oxidoreductase</keyword>
<reference evidence="2 3" key="1">
    <citation type="journal article" date="2018" name="Nat. Biotechnol.">
        <title>A standardized bacterial taxonomy based on genome phylogeny substantially revises the tree of life.</title>
        <authorList>
            <person name="Parks D.H."/>
            <person name="Chuvochina M."/>
            <person name="Waite D.W."/>
            <person name="Rinke C."/>
            <person name="Skarshewski A."/>
            <person name="Chaumeil P.A."/>
            <person name="Hugenholtz P."/>
        </authorList>
    </citation>
    <scope>NUCLEOTIDE SEQUENCE [LARGE SCALE GENOMIC DNA]</scope>
    <source>
        <strain evidence="2">UBA11482</strain>
    </source>
</reference>
<dbReference type="AlphaFoldDB" id="A0A354M0D2"/>
<evidence type="ECO:0000313" key="2">
    <source>
        <dbReference type="EMBL" id="HBJ07971.1"/>
    </source>
</evidence>
<dbReference type="EMBL" id="DNWC01000045">
    <property type="protein sequence ID" value="HBJ07971.1"/>
    <property type="molecule type" value="Genomic_DNA"/>
</dbReference>
<organism evidence="2 3">
    <name type="scientific">Coprobacter fastidiosus</name>
    <dbReference type="NCBI Taxonomy" id="1099853"/>
    <lineage>
        <taxon>Bacteria</taxon>
        <taxon>Pseudomonadati</taxon>
        <taxon>Bacteroidota</taxon>
        <taxon>Bacteroidia</taxon>
        <taxon>Bacteroidales</taxon>
        <taxon>Barnesiellaceae</taxon>
        <taxon>Coprobacter</taxon>
    </lineage>
</organism>
<dbReference type="PANTHER" id="PTHR36113:SF1">
    <property type="entry name" value="GLYOXALASE_BLEOMYCIN RESISTANCE PROTEIN_DIOXYGENASE"/>
    <property type="match status" value="1"/>
</dbReference>
<dbReference type="InterPro" id="IPR004360">
    <property type="entry name" value="Glyas_Fos-R_dOase_dom"/>
</dbReference>
<dbReference type="Proteomes" id="UP000262954">
    <property type="component" value="Unassembled WGS sequence"/>
</dbReference>
<accession>A0A354M0D2</accession>
<proteinExistence type="predicted"/>
<evidence type="ECO:0000259" key="1">
    <source>
        <dbReference type="PROSITE" id="PS51819"/>
    </source>
</evidence>
<gene>
    <name evidence="2" type="ORF">DDY73_03110</name>
</gene>
<keyword evidence="2" id="KW-0223">Dioxygenase</keyword>
<comment type="caution">
    <text evidence="2">The sequence shown here is derived from an EMBL/GenBank/DDBJ whole genome shotgun (WGS) entry which is preliminary data.</text>
</comment>
<protein>
    <submittedName>
        <fullName evidence="2">Glyoxalase/bleomycin resistance/extradiol dioxygenase family protein</fullName>
    </submittedName>
</protein>
<evidence type="ECO:0000313" key="3">
    <source>
        <dbReference type="Proteomes" id="UP000262954"/>
    </source>
</evidence>
<dbReference type="PANTHER" id="PTHR36113">
    <property type="entry name" value="LYASE, PUTATIVE-RELATED-RELATED"/>
    <property type="match status" value="1"/>
</dbReference>
<dbReference type="SUPFAM" id="SSF54593">
    <property type="entry name" value="Glyoxalase/Bleomycin resistance protein/Dihydroxybiphenyl dioxygenase"/>
    <property type="match status" value="1"/>
</dbReference>
<dbReference type="InterPro" id="IPR029068">
    <property type="entry name" value="Glyas_Bleomycin-R_OHBP_Dase"/>
</dbReference>
<dbReference type="PROSITE" id="PS51819">
    <property type="entry name" value="VOC"/>
    <property type="match status" value="1"/>
</dbReference>
<dbReference type="RefSeq" id="WP_009318661.1">
    <property type="nucleotide sequence ID" value="NZ_CABKQP010000004.1"/>
</dbReference>
<name>A0A354M0D2_9BACT</name>